<keyword evidence="1" id="KW-0472">Membrane</keyword>
<feature type="transmembrane region" description="Helical" evidence="1">
    <location>
        <begin position="6"/>
        <end position="24"/>
    </location>
</feature>
<evidence type="ECO:0000256" key="1">
    <source>
        <dbReference type="SAM" id="Phobius"/>
    </source>
</evidence>
<proteinExistence type="predicted"/>
<dbReference type="Proteomes" id="UP001214854">
    <property type="component" value="Unassembled WGS sequence"/>
</dbReference>
<accession>A0ABT5HW10</accession>
<dbReference type="RefSeq" id="WP_272748688.1">
    <property type="nucleotide sequence ID" value="NZ_JAQQKX010000011.1"/>
</dbReference>
<reference evidence="2 3" key="1">
    <citation type="submission" date="2023-01" db="EMBL/GenBank/DDBJ databases">
        <title>Novel species of the genus Asticcacaulis isolated from rivers.</title>
        <authorList>
            <person name="Lu H."/>
        </authorList>
    </citation>
    <scope>NUCLEOTIDE SEQUENCE [LARGE SCALE GENOMIC DNA]</scope>
    <source>
        <strain evidence="2 3">BYS171W</strain>
    </source>
</reference>
<evidence type="ECO:0000313" key="2">
    <source>
        <dbReference type="EMBL" id="MDC7684229.1"/>
    </source>
</evidence>
<dbReference type="InterPro" id="IPR011726">
    <property type="entry name" value="KdpF"/>
</dbReference>
<evidence type="ECO:0000313" key="3">
    <source>
        <dbReference type="Proteomes" id="UP001214854"/>
    </source>
</evidence>
<keyword evidence="3" id="KW-1185">Reference proteome</keyword>
<keyword evidence="1" id="KW-1133">Transmembrane helix</keyword>
<dbReference type="Pfam" id="PF09604">
    <property type="entry name" value="Potass_KdpF"/>
    <property type="match status" value="1"/>
</dbReference>
<comment type="caution">
    <text evidence="2">The sequence shown here is derived from an EMBL/GenBank/DDBJ whole genome shotgun (WGS) entry which is preliminary data.</text>
</comment>
<protein>
    <submittedName>
        <fullName evidence="2">Potassium-transporting ATPase subunit F</fullName>
    </submittedName>
</protein>
<dbReference type="EMBL" id="JAQQKX010000011">
    <property type="protein sequence ID" value="MDC7684229.1"/>
    <property type="molecule type" value="Genomic_DNA"/>
</dbReference>
<keyword evidence="1" id="KW-0812">Transmembrane</keyword>
<name>A0ABT5HW10_9CAUL</name>
<sequence>MTALYLIAGGVVIALTAYLIIALIKPELFP</sequence>
<organism evidence="2 3">
    <name type="scientific">Asticcacaulis aquaticus</name>
    <dbReference type="NCBI Taxonomy" id="2984212"/>
    <lineage>
        <taxon>Bacteria</taxon>
        <taxon>Pseudomonadati</taxon>
        <taxon>Pseudomonadota</taxon>
        <taxon>Alphaproteobacteria</taxon>
        <taxon>Caulobacterales</taxon>
        <taxon>Caulobacteraceae</taxon>
        <taxon>Asticcacaulis</taxon>
    </lineage>
</organism>
<gene>
    <name evidence="2" type="ORF">PQU92_13140</name>
</gene>